<dbReference type="OrthoDB" id="9939495at2"/>
<keyword evidence="1" id="KW-0472">Membrane</keyword>
<protein>
    <submittedName>
        <fullName evidence="2">Uncharacterized protein</fullName>
    </submittedName>
</protein>
<keyword evidence="1" id="KW-1133">Transmembrane helix</keyword>
<proteinExistence type="predicted"/>
<evidence type="ECO:0000256" key="1">
    <source>
        <dbReference type="SAM" id="Phobius"/>
    </source>
</evidence>
<reference evidence="2 3" key="1">
    <citation type="submission" date="2015-09" db="EMBL/GenBank/DDBJ databases">
        <title>Sorangium comparison.</title>
        <authorList>
            <person name="Zaburannyi N."/>
            <person name="Bunk B."/>
            <person name="Overmann J."/>
            <person name="Mueller R."/>
        </authorList>
    </citation>
    <scope>NUCLEOTIDE SEQUENCE [LARGE SCALE GENOMIC DNA]</scope>
    <source>
        <strain evidence="2 3">So ce26</strain>
    </source>
</reference>
<gene>
    <name evidence="2" type="ORF">SOCE26_038380</name>
</gene>
<keyword evidence="1" id="KW-0812">Transmembrane</keyword>
<evidence type="ECO:0000313" key="2">
    <source>
        <dbReference type="EMBL" id="AUX42407.1"/>
    </source>
</evidence>
<evidence type="ECO:0000313" key="3">
    <source>
        <dbReference type="Proteomes" id="UP000238348"/>
    </source>
</evidence>
<name>A0A2L0ESX4_SORCE</name>
<feature type="transmembrane region" description="Helical" evidence="1">
    <location>
        <begin position="39"/>
        <end position="56"/>
    </location>
</feature>
<accession>A0A2L0ESX4</accession>
<dbReference type="AlphaFoldDB" id="A0A2L0ESX4"/>
<dbReference type="Proteomes" id="UP000238348">
    <property type="component" value="Chromosome"/>
</dbReference>
<dbReference type="EMBL" id="CP012673">
    <property type="protein sequence ID" value="AUX42407.1"/>
    <property type="molecule type" value="Genomic_DNA"/>
</dbReference>
<sequence>MRSQFRALGMIISGGAIVAANVLAYLNAPRGTHFSLVDLLHFALPLAIYCLVNFAIDEGRARERRARGVQED</sequence>
<dbReference type="RefSeq" id="WP_104981228.1">
    <property type="nucleotide sequence ID" value="NZ_CP012673.1"/>
</dbReference>
<feature type="transmembrane region" description="Helical" evidence="1">
    <location>
        <begin position="7"/>
        <end position="27"/>
    </location>
</feature>
<organism evidence="2 3">
    <name type="scientific">Sorangium cellulosum</name>
    <name type="common">Polyangium cellulosum</name>
    <dbReference type="NCBI Taxonomy" id="56"/>
    <lineage>
        <taxon>Bacteria</taxon>
        <taxon>Pseudomonadati</taxon>
        <taxon>Myxococcota</taxon>
        <taxon>Polyangia</taxon>
        <taxon>Polyangiales</taxon>
        <taxon>Polyangiaceae</taxon>
        <taxon>Sorangium</taxon>
    </lineage>
</organism>